<dbReference type="InterPro" id="IPR052462">
    <property type="entry name" value="SLIRP/GR-RBP-like"/>
</dbReference>
<dbReference type="EMBL" id="MHFR01000028">
    <property type="protein sequence ID" value="OGW98799.1"/>
    <property type="molecule type" value="Genomic_DNA"/>
</dbReference>
<keyword evidence="1" id="KW-0694">RNA-binding</keyword>
<dbReference type="PROSITE" id="PS50102">
    <property type="entry name" value="RRM"/>
    <property type="match status" value="1"/>
</dbReference>
<gene>
    <name evidence="4" type="ORF">A3G33_01165</name>
</gene>
<dbReference type="Gene3D" id="3.30.70.330">
    <property type="match status" value="1"/>
</dbReference>
<feature type="compositionally biased region" description="Basic and acidic residues" evidence="2">
    <location>
        <begin position="125"/>
        <end position="136"/>
    </location>
</feature>
<dbReference type="InterPro" id="IPR035979">
    <property type="entry name" value="RBD_domain_sf"/>
</dbReference>
<dbReference type="Proteomes" id="UP000178187">
    <property type="component" value="Unassembled WGS sequence"/>
</dbReference>
<dbReference type="GO" id="GO:0003723">
    <property type="term" value="F:RNA binding"/>
    <property type="evidence" value="ECO:0007669"/>
    <property type="project" value="UniProtKB-KW"/>
</dbReference>
<feature type="region of interest" description="Disordered" evidence="2">
    <location>
        <begin position="64"/>
        <end position="136"/>
    </location>
</feature>
<evidence type="ECO:0000259" key="3">
    <source>
        <dbReference type="PROSITE" id="PS50102"/>
    </source>
</evidence>
<dbReference type="PANTHER" id="PTHR48027">
    <property type="entry name" value="HETEROGENEOUS NUCLEAR RIBONUCLEOPROTEIN 87F-RELATED"/>
    <property type="match status" value="1"/>
</dbReference>
<feature type="compositionally biased region" description="Gly residues" evidence="2">
    <location>
        <begin position="85"/>
        <end position="124"/>
    </location>
</feature>
<organism evidence="4 5">
    <name type="scientific">Candidatus Danuiimicrobium aquiferis</name>
    <dbReference type="NCBI Taxonomy" id="1801832"/>
    <lineage>
        <taxon>Bacteria</taxon>
        <taxon>Pseudomonadati</taxon>
        <taxon>Candidatus Omnitrophota</taxon>
        <taxon>Candidatus Danuiimicrobium</taxon>
    </lineage>
</organism>
<dbReference type="Pfam" id="PF00076">
    <property type="entry name" value="RRM_1"/>
    <property type="match status" value="1"/>
</dbReference>
<dbReference type="CDD" id="cd21608">
    <property type="entry name" value="RRM2_NsCP33_like"/>
    <property type="match status" value="1"/>
</dbReference>
<sequence>MQTKLYVGNLSYQATAEEIKQLFVKFGEVKNVDIITDRFSGRSKGFAFVEMGTPEEAEKALELNGTEFGGRNLNVSEAKPREPRTGGGGGGGYRGGQGGGGGFGGKRRGGGGFGGGHGGGNRGGGGRDRGDRGGNW</sequence>
<evidence type="ECO:0000256" key="2">
    <source>
        <dbReference type="SAM" id="MobiDB-lite"/>
    </source>
</evidence>
<reference evidence="4 5" key="1">
    <citation type="journal article" date="2016" name="Nat. Commun.">
        <title>Thousands of microbial genomes shed light on interconnected biogeochemical processes in an aquifer system.</title>
        <authorList>
            <person name="Anantharaman K."/>
            <person name="Brown C.T."/>
            <person name="Hug L.A."/>
            <person name="Sharon I."/>
            <person name="Castelle C.J."/>
            <person name="Probst A.J."/>
            <person name="Thomas B.C."/>
            <person name="Singh A."/>
            <person name="Wilkins M.J."/>
            <person name="Karaoz U."/>
            <person name="Brodie E.L."/>
            <person name="Williams K.H."/>
            <person name="Hubbard S.S."/>
            <person name="Banfield J.F."/>
        </authorList>
    </citation>
    <scope>NUCLEOTIDE SEQUENCE [LARGE SCALE GENOMIC DNA]</scope>
</reference>
<evidence type="ECO:0000313" key="5">
    <source>
        <dbReference type="Proteomes" id="UP000178187"/>
    </source>
</evidence>
<dbReference type="AlphaFoldDB" id="A0A1G1L1N1"/>
<name>A0A1G1L1N1_9BACT</name>
<protein>
    <submittedName>
        <fullName evidence="4">RNA-binding protein</fullName>
    </submittedName>
</protein>
<evidence type="ECO:0000313" key="4">
    <source>
        <dbReference type="EMBL" id="OGW98799.1"/>
    </source>
</evidence>
<dbReference type="SMART" id="SM00360">
    <property type="entry name" value="RRM"/>
    <property type="match status" value="1"/>
</dbReference>
<dbReference type="InterPro" id="IPR048289">
    <property type="entry name" value="RRM2_NsCP33-like"/>
</dbReference>
<evidence type="ECO:0000256" key="1">
    <source>
        <dbReference type="ARBA" id="ARBA00022884"/>
    </source>
</evidence>
<dbReference type="InterPro" id="IPR012677">
    <property type="entry name" value="Nucleotide-bd_a/b_plait_sf"/>
</dbReference>
<proteinExistence type="predicted"/>
<feature type="domain" description="RRM" evidence="3">
    <location>
        <begin position="3"/>
        <end position="80"/>
    </location>
</feature>
<comment type="caution">
    <text evidence="4">The sequence shown here is derived from an EMBL/GenBank/DDBJ whole genome shotgun (WGS) entry which is preliminary data.</text>
</comment>
<accession>A0A1G1L1N1</accession>
<dbReference type="SUPFAM" id="SSF54928">
    <property type="entry name" value="RNA-binding domain, RBD"/>
    <property type="match status" value="1"/>
</dbReference>
<dbReference type="InterPro" id="IPR000504">
    <property type="entry name" value="RRM_dom"/>
</dbReference>